<gene>
    <name evidence="2" type="ORF">C7460_104323</name>
</gene>
<dbReference type="Proteomes" id="UP000256779">
    <property type="component" value="Unassembled WGS sequence"/>
</dbReference>
<keyword evidence="2" id="KW-0808">Transferase</keyword>
<dbReference type="RefSeq" id="WP_262511841.1">
    <property type="nucleotide sequence ID" value="NZ_QREG01000004.1"/>
</dbReference>
<dbReference type="InterPro" id="IPR051083">
    <property type="entry name" value="GrpII_Intron_Splice-Mob/Def"/>
</dbReference>
<keyword evidence="3" id="KW-1185">Reference proteome</keyword>
<comment type="caution">
    <text evidence="2">The sequence shown here is derived from an EMBL/GenBank/DDBJ whole genome shotgun (WGS) entry which is preliminary data.</text>
</comment>
<evidence type="ECO:0000256" key="1">
    <source>
        <dbReference type="ARBA" id="ARBA00034120"/>
    </source>
</evidence>
<dbReference type="EMBL" id="QREG01000004">
    <property type="protein sequence ID" value="REE01300.1"/>
    <property type="molecule type" value="Genomic_DNA"/>
</dbReference>
<dbReference type="SUPFAM" id="SSF56672">
    <property type="entry name" value="DNA/RNA polymerases"/>
    <property type="match status" value="1"/>
</dbReference>
<reference evidence="2 3" key="1">
    <citation type="submission" date="2018-07" db="EMBL/GenBank/DDBJ databases">
        <title>Genomic Encyclopedia of Type Strains, Phase IV (KMG-IV): sequencing the most valuable type-strain genomes for metagenomic binning, comparative biology and taxonomic classification.</title>
        <authorList>
            <person name="Goeker M."/>
        </authorList>
    </citation>
    <scope>NUCLEOTIDE SEQUENCE [LARGE SCALE GENOMIC DNA]</scope>
    <source>
        <strain evidence="2 3">DSM 4134</strain>
    </source>
</reference>
<name>A0A3D9L7L2_MARFU</name>
<dbReference type="GO" id="GO:0003964">
    <property type="term" value="F:RNA-directed DNA polymerase activity"/>
    <property type="evidence" value="ECO:0007669"/>
    <property type="project" value="UniProtKB-KW"/>
</dbReference>
<accession>A0A3D9L7L2</accession>
<keyword evidence="2" id="KW-0548">Nucleotidyltransferase</keyword>
<protein>
    <submittedName>
        <fullName evidence="2">Reverse transcriptase (RNA-dependent DNA polymerase)</fullName>
    </submittedName>
</protein>
<comment type="similarity">
    <text evidence="1">Belongs to the bacterial reverse transcriptase family.</text>
</comment>
<dbReference type="PANTHER" id="PTHR34047:SF8">
    <property type="entry name" value="PROTEIN YKFC"/>
    <property type="match status" value="1"/>
</dbReference>
<evidence type="ECO:0000313" key="2">
    <source>
        <dbReference type="EMBL" id="REE01300.1"/>
    </source>
</evidence>
<organism evidence="2 3">
    <name type="scientific">Marinoscillum furvescens DSM 4134</name>
    <dbReference type="NCBI Taxonomy" id="1122208"/>
    <lineage>
        <taxon>Bacteria</taxon>
        <taxon>Pseudomonadati</taxon>
        <taxon>Bacteroidota</taxon>
        <taxon>Cytophagia</taxon>
        <taxon>Cytophagales</taxon>
        <taxon>Reichenbachiellaceae</taxon>
        <taxon>Marinoscillum</taxon>
    </lineage>
</organism>
<evidence type="ECO:0000313" key="3">
    <source>
        <dbReference type="Proteomes" id="UP000256779"/>
    </source>
</evidence>
<sequence>MIVEVLQRKNLYKASQQVVRNKGKAGIDGMTVRQLPEHLEENRDKIITSVLNHTYIPDAILAVEIPKGKGKTRLLGIPTVTDRWLQQAVSQVLMTKFELNFESHSYGFRPEKNTQKAVSQALKYINDGYRIGEPQDIVDIDGVA</sequence>
<dbReference type="PANTHER" id="PTHR34047">
    <property type="entry name" value="NUCLEAR INTRON MATURASE 1, MITOCHONDRIAL-RELATED"/>
    <property type="match status" value="1"/>
</dbReference>
<dbReference type="AlphaFoldDB" id="A0A3D9L7L2"/>
<proteinExistence type="inferred from homology"/>
<dbReference type="InterPro" id="IPR043502">
    <property type="entry name" value="DNA/RNA_pol_sf"/>
</dbReference>
<keyword evidence="2" id="KW-0695">RNA-directed DNA polymerase</keyword>